<evidence type="ECO:0000313" key="6">
    <source>
        <dbReference type="EMBL" id="OMJ16881.1"/>
    </source>
</evidence>
<feature type="domain" description="Protein kinase" evidence="4">
    <location>
        <begin position="1"/>
        <end position="274"/>
    </location>
</feature>
<protein>
    <submittedName>
        <fullName evidence="6">Serine/threonine-protein kinase ppk1</fullName>
    </submittedName>
</protein>
<dbReference type="PROSITE" id="PS50032">
    <property type="entry name" value="KA1"/>
    <property type="match status" value="1"/>
</dbReference>
<feature type="compositionally biased region" description="Polar residues" evidence="3">
    <location>
        <begin position="340"/>
        <end position="352"/>
    </location>
</feature>
<evidence type="ECO:0000259" key="4">
    <source>
        <dbReference type="PROSITE" id="PS50011"/>
    </source>
</evidence>
<dbReference type="InterPro" id="IPR000719">
    <property type="entry name" value="Prot_kinase_dom"/>
</dbReference>
<dbReference type="GO" id="GO:0035556">
    <property type="term" value="P:intracellular signal transduction"/>
    <property type="evidence" value="ECO:0007669"/>
    <property type="project" value="TreeGrafter"/>
</dbReference>
<feature type="region of interest" description="Disordered" evidence="3">
    <location>
        <begin position="338"/>
        <end position="357"/>
    </location>
</feature>
<dbReference type="PROSITE" id="PS00108">
    <property type="entry name" value="PROTEIN_KINASE_ST"/>
    <property type="match status" value="1"/>
</dbReference>
<feature type="region of interest" description="Disordered" evidence="3">
    <location>
        <begin position="389"/>
        <end position="427"/>
    </location>
</feature>
<dbReference type="InterPro" id="IPR011009">
    <property type="entry name" value="Kinase-like_dom_sf"/>
</dbReference>
<dbReference type="SMART" id="SM00220">
    <property type="entry name" value="S_TKc"/>
    <property type="match status" value="1"/>
</dbReference>
<evidence type="ECO:0000313" key="7">
    <source>
        <dbReference type="Proteomes" id="UP000187283"/>
    </source>
</evidence>
<evidence type="ECO:0000256" key="3">
    <source>
        <dbReference type="SAM" id="MobiDB-lite"/>
    </source>
</evidence>
<keyword evidence="7" id="KW-1185">Reference proteome</keyword>
<dbReference type="CDD" id="cd14003">
    <property type="entry name" value="STKc_AMPK-like"/>
    <property type="match status" value="1"/>
</dbReference>
<dbReference type="InterPro" id="IPR008271">
    <property type="entry name" value="Ser/Thr_kinase_AS"/>
</dbReference>
<dbReference type="STRING" id="133412.A0A1R1XQH4"/>
<dbReference type="EMBL" id="LSSN01002198">
    <property type="protein sequence ID" value="OMJ16881.1"/>
    <property type="molecule type" value="Genomic_DNA"/>
</dbReference>
<comment type="caution">
    <text evidence="6">The sequence shown here is derived from an EMBL/GenBank/DDBJ whole genome shotgun (WGS) entry which is preliminary data.</text>
</comment>
<dbReference type="FunFam" id="1.10.510.10:FF:000571">
    <property type="entry name" value="Maternal embryonic leucine zipper kinase"/>
    <property type="match status" value="1"/>
</dbReference>
<evidence type="ECO:0000256" key="2">
    <source>
        <dbReference type="ARBA" id="ARBA00022840"/>
    </source>
</evidence>
<evidence type="ECO:0000256" key="1">
    <source>
        <dbReference type="ARBA" id="ARBA00022741"/>
    </source>
</evidence>
<proteinExistence type="predicted"/>
<dbReference type="PROSITE" id="PS50011">
    <property type="entry name" value="PROTEIN_KINASE_DOM"/>
    <property type="match status" value="1"/>
</dbReference>
<evidence type="ECO:0000259" key="5">
    <source>
        <dbReference type="PROSITE" id="PS50032"/>
    </source>
</evidence>
<dbReference type="InterPro" id="IPR001772">
    <property type="entry name" value="KA1_dom"/>
</dbReference>
<dbReference type="GO" id="GO:0004674">
    <property type="term" value="F:protein serine/threonine kinase activity"/>
    <property type="evidence" value="ECO:0007669"/>
    <property type="project" value="TreeGrafter"/>
</dbReference>
<dbReference type="PANTHER" id="PTHR24346">
    <property type="entry name" value="MAP/MICROTUBULE AFFINITY-REGULATING KINASE"/>
    <property type="match status" value="1"/>
</dbReference>
<feature type="domain" description="KA1" evidence="5">
    <location>
        <begin position="578"/>
        <end position="628"/>
    </location>
</feature>
<keyword evidence="1" id="KW-0547">Nucleotide-binding</keyword>
<accession>A0A1R1XQH4</accession>
<dbReference type="GO" id="GO:0005737">
    <property type="term" value="C:cytoplasm"/>
    <property type="evidence" value="ECO:0007669"/>
    <property type="project" value="TreeGrafter"/>
</dbReference>
<keyword evidence="6" id="KW-0808">Transferase</keyword>
<sequence>MTIKKTLSLQDSYLSNNQTSKLITSNKSAMSSKTKFFGNYLLLQTIGEGEFAKVKLGLHRNTGQEKVNHENVVRLYDIIESENHIGLVLEYASGGELFEYIMKNQYLRDSEAKRIFSQLILAVSFLHENEIVHRDLKLENILLDSKKNVKITDFGFANHFDEVHGELMITSCGSPCYAAPELVVSNGMYSGTNVDIWSCGVILFAMLAGYLPFDDDESNPNGENINLLYKYILSTELYYPAQISKSAKSLLSRILVTDPKKRATMREIRQHHWLEQYKQLYERFDGSYRLATINEGQSMLSQKTKKIKLFFNQSSKTSDSSKTVTSTKNSSKYSFKQKVNFPNSAPNSQQEKSPFAVKSNASANGALGLFSKISSALASKLRKKELKNYKKNSSVTEEIDDDHSLSTQGNQLVPLMREHRKQNDKVSEEFKSRIIKADYYSAEPKIISWISKKLLLGENSESSEYKRLKKINIPNDSRLYTNLAPDLLMSHVIKVVTKLGLLVPTGSKSSLNTMKITVVRPGAKIYRTKMIRKNSSSALLGCFYTKKRESSASKGSSLAAETAKSVDGAANKLSGEQELKEKKKIKITIRVCRVSKRTSIFALEFSKARGYRESYNNLVDTIVNSLELTR</sequence>
<gene>
    <name evidence="6" type="ORF">AYI70_g6316</name>
</gene>
<keyword evidence="6" id="KW-0418">Kinase</keyword>
<reference evidence="6 7" key="1">
    <citation type="submission" date="2017-01" db="EMBL/GenBank/DDBJ databases">
        <authorList>
            <person name="Mah S.A."/>
            <person name="Swanson W.J."/>
            <person name="Moy G.W."/>
            <person name="Vacquier V.D."/>
        </authorList>
    </citation>
    <scope>NUCLEOTIDE SEQUENCE [LARGE SCALE GENOMIC DNA]</scope>
    <source>
        <strain evidence="6 7">GSMNP</strain>
    </source>
</reference>
<dbReference type="Gene3D" id="1.10.510.10">
    <property type="entry name" value="Transferase(Phosphotransferase) domain 1"/>
    <property type="match status" value="1"/>
</dbReference>
<dbReference type="OrthoDB" id="193931at2759"/>
<dbReference type="PANTHER" id="PTHR24346:SF110">
    <property type="entry name" value="NON-SPECIFIC SERINE_THREONINE PROTEIN KINASE"/>
    <property type="match status" value="1"/>
</dbReference>
<dbReference type="SUPFAM" id="SSF56112">
    <property type="entry name" value="Protein kinase-like (PK-like)"/>
    <property type="match status" value="1"/>
</dbReference>
<organism evidence="6 7">
    <name type="scientific">Smittium culicis</name>
    <dbReference type="NCBI Taxonomy" id="133412"/>
    <lineage>
        <taxon>Eukaryota</taxon>
        <taxon>Fungi</taxon>
        <taxon>Fungi incertae sedis</taxon>
        <taxon>Zoopagomycota</taxon>
        <taxon>Kickxellomycotina</taxon>
        <taxon>Harpellomycetes</taxon>
        <taxon>Harpellales</taxon>
        <taxon>Legeriomycetaceae</taxon>
        <taxon>Smittium</taxon>
    </lineage>
</organism>
<keyword evidence="2" id="KW-0067">ATP-binding</keyword>
<dbReference type="Proteomes" id="UP000187283">
    <property type="component" value="Unassembled WGS sequence"/>
</dbReference>
<name>A0A1R1XQH4_9FUNG</name>
<dbReference type="GO" id="GO:0005524">
    <property type="term" value="F:ATP binding"/>
    <property type="evidence" value="ECO:0007669"/>
    <property type="project" value="UniProtKB-KW"/>
</dbReference>
<dbReference type="Pfam" id="PF00069">
    <property type="entry name" value="Pkinase"/>
    <property type="match status" value="1"/>
</dbReference>
<dbReference type="AlphaFoldDB" id="A0A1R1XQH4"/>